<keyword evidence="7" id="KW-1185">Reference proteome</keyword>
<dbReference type="InterPro" id="IPR050109">
    <property type="entry name" value="HTH-type_TetR-like_transc_reg"/>
</dbReference>
<keyword evidence="2 4" id="KW-0238">DNA-binding</keyword>
<evidence type="ECO:0000313" key="6">
    <source>
        <dbReference type="EMBL" id="NOU70203.1"/>
    </source>
</evidence>
<dbReference type="Pfam" id="PF00440">
    <property type="entry name" value="TetR_N"/>
    <property type="match status" value="1"/>
</dbReference>
<dbReference type="SUPFAM" id="SSF46689">
    <property type="entry name" value="Homeodomain-like"/>
    <property type="match status" value="1"/>
</dbReference>
<protein>
    <submittedName>
        <fullName evidence="6">TetR family transcriptional regulator</fullName>
    </submittedName>
</protein>
<reference evidence="6 7" key="1">
    <citation type="submission" date="2019-10" db="EMBL/GenBank/DDBJ databases">
        <title>Description of Paenibacillus terrestris sp. nov.</title>
        <authorList>
            <person name="Carlier A."/>
            <person name="Qi S."/>
        </authorList>
    </citation>
    <scope>NUCLEOTIDE SEQUENCE [LARGE SCALE GENOMIC DNA]</scope>
    <source>
        <strain evidence="6 7">LMG 31458</strain>
    </source>
</reference>
<sequence>MLCSSFTICIPSCYNSNGQLSATSYYGQLSVMSIISFVKIVLRGGAHMKQPDTNENSLYCQDMKEIPPCGRREERDSEYRRRILTSARSLFETNQIESVTMHQIAKESGVGQGTLYRRYAHIGEVCSDLLRSTIAQFLTSLEEGLADQGPEVTSMSQLSDTIIRIIDFVDDKASLLSVINTMYTEKRSFYLHKKPIYIRLHSLVAPLITRAVQQGEIGQIDVALTVNTILASLTPEQYLYHREILGYSKQQFVDGICRLFVKGI</sequence>
<dbReference type="Gene3D" id="1.10.357.10">
    <property type="entry name" value="Tetracycline Repressor, domain 2"/>
    <property type="match status" value="1"/>
</dbReference>
<dbReference type="PROSITE" id="PS50977">
    <property type="entry name" value="HTH_TETR_2"/>
    <property type="match status" value="1"/>
</dbReference>
<evidence type="ECO:0000259" key="5">
    <source>
        <dbReference type="PROSITE" id="PS50977"/>
    </source>
</evidence>
<name>A0ABX1XNV5_9BACL</name>
<dbReference type="PANTHER" id="PTHR30055">
    <property type="entry name" value="HTH-TYPE TRANSCRIPTIONAL REGULATOR RUTR"/>
    <property type="match status" value="1"/>
</dbReference>
<keyword evidence="3" id="KW-0804">Transcription</keyword>
<dbReference type="Proteomes" id="UP000616779">
    <property type="component" value="Unassembled WGS sequence"/>
</dbReference>
<dbReference type="PANTHER" id="PTHR30055:SF240">
    <property type="entry name" value="HTH-TYPE TRANSCRIPTIONAL REGULATOR ACRR"/>
    <property type="match status" value="1"/>
</dbReference>
<feature type="domain" description="HTH tetR-type" evidence="5">
    <location>
        <begin position="77"/>
        <end position="137"/>
    </location>
</feature>
<dbReference type="SUPFAM" id="SSF48498">
    <property type="entry name" value="Tetracyclin repressor-like, C-terminal domain"/>
    <property type="match status" value="1"/>
</dbReference>
<evidence type="ECO:0000313" key="7">
    <source>
        <dbReference type="Proteomes" id="UP000616779"/>
    </source>
</evidence>
<feature type="DNA-binding region" description="H-T-H motif" evidence="4">
    <location>
        <begin position="100"/>
        <end position="119"/>
    </location>
</feature>
<keyword evidence="1" id="KW-0805">Transcription regulation</keyword>
<evidence type="ECO:0000256" key="2">
    <source>
        <dbReference type="ARBA" id="ARBA00023125"/>
    </source>
</evidence>
<gene>
    <name evidence="6" type="ORF">GC098_01905</name>
</gene>
<evidence type="ECO:0000256" key="1">
    <source>
        <dbReference type="ARBA" id="ARBA00023015"/>
    </source>
</evidence>
<evidence type="ECO:0000256" key="4">
    <source>
        <dbReference type="PROSITE-ProRule" id="PRU00335"/>
    </source>
</evidence>
<evidence type="ECO:0000256" key="3">
    <source>
        <dbReference type="ARBA" id="ARBA00023163"/>
    </source>
</evidence>
<organism evidence="6 7">
    <name type="scientific">Paenibacillus phytorum</name>
    <dbReference type="NCBI Taxonomy" id="2654977"/>
    <lineage>
        <taxon>Bacteria</taxon>
        <taxon>Bacillati</taxon>
        <taxon>Bacillota</taxon>
        <taxon>Bacilli</taxon>
        <taxon>Bacillales</taxon>
        <taxon>Paenibacillaceae</taxon>
        <taxon>Paenibacillus</taxon>
    </lineage>
</organism>
<dbReference type="InterPro" id="IPR001647">
    <property type="entry name" value="HTH_TetR"/>
</dbReference>
<dbReference type="Gene3D" id="1.10.10.60">
    <property type="entry name" value="Homeodomain-like"/>
    <property type="match status" value="1"/>
</dbReference>
<comment type="caution">
    <text evidence="6">The sequence shown here is derived from an EMBL/GenBank/DDBJ whole genome shotgun (WGS) entry which is preliminary data.</text>
</comment>
<proteinExistence type="predicted"/>
<dbReference type="EMBL" id="WHOA01000009">
    <property type="protein sequence ID" value="NOU70203.1"/>
    <property type="molecule type" value="Genomic_DNA"/>
</dbReference>
<accession>A0ABX1XNV5</accession>
<dbReference type="InterPro" id="IPR009057">
    <property type="entry name" value="Homeodomain-like_sf"/>
</dbReference>
<dbReference type="InterPro" id="IPR036271">
    <property type="entry name" value="Tet_transcr_reg_TetR-rel_C_sf"/>
</dbReference>